<dbReference type="SUPFAM" id="SSF53850">
    <property type="entry name" value="Periplasmic binding protein-like II"/>
    <property type="match status" value="1"/>
</dbReference>
<organism evidence="3">
    <name type="scientific">marine sediment metagenome</name>
    <dbReference type="NCBI Taxonomy" id="412755"/>
    <lineage>
        <taxon>unclassified sequences</taxon>
        <taxon>metagenomes</taxon>
        <taxon>ecological metagenomes</taxon>
    </lineage>
</organism>
<evidence type="ECO:0000256" key="1">
    <source>
        <dbReference type="ARBA" id="ARBA00022729"/>
    </source>
</evidence>
<accession>X1D677</accession>
<dbReference type="Pfam" id="PF00497">
    <property type="entry name" value="SBP_bac_3"/>
    <property type="match status" value="1"/>
</dbReference>
<gene>
    <name evidence="3" type="ORF">S01H4_37484</name>
</gene>
<dbReference type="PANTHER" id="PTHR35936:SF25">
    <property type="entry name" value="ABC TRANSPORTER SUBSTRATE-BINDING PROTEIN"/>
    <property type="match status" value="1"/>
</dbReference>
<feature type="domain" description="Solute-binding protein family 3/N-terminal" evidence="2">
    <location>
        <begin position="2"/>
        <end position="198"/>
    </location>
</feature>
<sequence>HVITEVFKREGYIVKYKHHPWKRTYEQAKMGRFHAASYFYKSKEREKYFYYSDPITIEKIVFFYLKSKPMKDWNTLTDLKGYRIGATRGYTYTKEFWDAAKSKRLRIDVANTDKQNFNKILKGRIDIFPTGLVSGYSILQKDFDASISHLISFHPKPLSETTGHLLFPRSRKNSEKLLRIFNQGLAKLKKEGSYNKFMDDLLAGKYSQ</sequence>
<dbReference type="AlphaFoldDB" id="X1D677"/>
<proteinExistence type="predicted"/>
<protein>
    <recommendedName>
        <fullName evidence="2">Solute-binding protein family 3/N-terminal domain-containing protein</fullName>
    </recommendedName>
</protein>
<keyword evidence="1" id="KW-0732">Signal</keyword>
<dbReference type="EMBL" id="BART01020140">
    <property type="protein sequence ID" value="GAH00589.1"/>
    <property type="molecule type" value="Genomic_DNA"/>
</dbReference>
<evidence type="ECO:0000313" key="3">
    <source>
        <dbReference type="EMBL" id="GAH00589.1"/>
    </source>
</evidence>
<dbReference type="InterPro" id="IPR001638">
    <property type="entry name" value="Solute-binding_3/MltF_N"/>
</dbReference>
<evidence type="ECO:0000259" key="2">
    <source>
        <dbReference type="Pfam" id="PF00497"/>
    </source>
</evidence>
<dbReference type="Gene3D" id="3.40.190.10">
    <property type="entry name" value="Periplasmic binding protein-like II"/>
    <property type="match status" value="2"/>
</dbReference>
<comment type="caution">
    <text evidence="3">The sequence shown here is derived from an EMBL/GenBank/DDBJ whole genome shotgun (WGS) entry which is preliminary data.</text>
</comment>
<dbReference type="PANTHER" id="PTHR35936">
    <property type="entry name" value="MEMBRANE-BOUND LYTIC MUREIN TRANSGLYCOSYLASE F"/>
    <property type="match status" value="1"/>
</dbReference>
<name>X1D677_9ZZZZ</name>
<feature type="non-terminal residue" evidence="3">
    <location>
        <position position="1"/>
    </location>
</feature>
<reference evidence="3" key="1">
    <citation type="journal article" date="2014" name="Front. Microbiol.">
        <title>High frequency of phylogenetically diverse reductive dehalogenase-homologous genes in deep subseafloor sedimentary metagenomes.</title>
        <authorList>
            <person name="Kawai M."/>
            <person name="Futagami T."/>
            <person name="Toyoda A."/>
            <person name="Takaki Y."/>
            <person name="Nishi S."/>
            <person name="Hori S."/>
            <person name="Arai W."/>
            <person name="Tsubouchi T."/>
            <person name="Morono Y."/>
            <person name="Uchiyama I."/>
            <person name="Ito T."/>
            <person name="Fujiyama A."/>
            <person name="Inagaki F."/>
            <person name="Takami H."/>
        </authorList>
    </citation>
    <scope>NUCLEOTIDE SEQUENCE</scope>
    <source>
        <strain evidence="3">Expedition CK06-06</strain>
    </source>
</reference>